<evidence type="ECO:0000256" key="6">
    <source>
        <dbReference type="ARBA" id="ARBA00023034"/>
    </source>
</evidence>
<dbReference type="SUPFAM" id="SSF58038">
    <property type="entry name" value="SNARE fusion complex"/>
    <property type="match status" value="1"/>
</dbReference>
<dbReference type="PROSITE" id="PS50192">
    <property type="entry name" value="T_SNARE"/>
    <property type="match status" value="1"/>
</dbReference>
<dbReference type="Proteomes" id="UP001391051">
    <property type="component" value="Unassembled WGS sequence"/>
</dbReference>
<evidence type="ECO:0000256" key="10">
    <source>
        <dbReference type="SAM" id="Phobius"/>
    </source>
</evidence>
<organism evidence="12 13">
    <name type="scientific">Apiospora aurea</name>
    <dbReference type="NCBI Taxonomy" id="335848"/>
    <lineage>
        <taxon>Eukaryota</taxon>
        <taxon>Fungi</taxon>
        <taxon>Dikarya</taxon>
        <taxon>Ascomycota</taxon>
        <taxon>Pezizomycotina</taxon>
        <taxon>Sordariomycetes</taxon>
        <taxon>Xylariomycetidae</taxon>
        <taxon>Amphisphaeriales</taxon>
        <taxon>Apiosporaceae</taxon>
        <taxon>Apiospora</taxon>
    </lineage>
</organism>
<dbReference type="PANTHER" id="PTHR12791">
    <property type="entry name" value="GOLGI SNARE BET1-RELATED"/>
    <property type="match status" value="1"/>
</dbReference>
<evidence type="ECO:0000256" key="8">
    <source>
        <dbReference type="ARBA" id="ARBA00046280"/>
    </source>
</evidence>
<evidence type="ECO:0000256" key="9">
    <source>
        <dbReference type="SAM" id="MobiDB-lite"/>
    </source>
</evidence>
<sequence length="189" mass="20807">MRWLISNNHNNIDTDRDSRSALFEGYNGGGRSSSDATTTRRQFQTPSPSPGVGGGYGYSGGYPGSNGNGGHLGVDNNSRGGFRPATPNSRGQYDDATIESLESQNDSQVPGILDKVKILKSMSVAMGDEIRDSTAMMEKMNDTFDNTRLRVRGTMNRMMIMADRTGVGWRVWLGFFVAVVLIFLYVWLF</sequence>
<reference evidence="12 13" key="1">
    <citation type="submission" date="2023-01" db="EMBL/GenBank/DDBJ databases">
        <title>Analysis of 21 Apiospora genomes using comparative genomics revels a genus with tremendous synthesis potential of carbohydrate active enzymes and secondary metabolites.</title>
        <authorList>
            <person name="Sorensen T."/>
        </authorList>
    </citation>
    <scope>NUCLEOTIDE SEQUENCE [LARGE SCALE GENOMIC DNA]</scope>
    <source>
        <strain evidence="12 13">CBS 24483</strain>
    </source>
</reference>
<feature type="region of interest" description="Disordered" evidence="9">
    <location>
        <begin position="21"/>
        <end position="93"/>
    </location>
</feature>
<evidence type="ECO:0000256" key="2">
    <source>
        <dbReference type="ARBA" id="ARBA00022448"/>
    </source>
</evidence>
<keyword evidence="2" id="KW-0813">Transport</keyword>
<evidence type="ECO:0000256" key="3">
    <source>
        <dbReference type="ARBA" id="ARBA00022692"/>
    </source>
</evidence>
<dbReference type="InterPro" id="IPR039899">
    <property type="entry name" value="BET1_SNARE"/>
</dbReference>
<evidence type="ECO:0000256" key="7">
    <source>
        <dbReference type="ARBA" id="ARBA00023136"/>
    </source>
</evidence>
<dbReference type="SMART" id="SM00397">
    <property type="entry name" value="t_SNARE"/>
    <property type="match status" value="1"/>
</dbReference>
<dbReference type="GeneID" id="92078468"/>
<evidence type="ECO:0000256" key="5">
    <source>
        <dbReference type="ARBA" id="ARBA00022989"/>
    </source>
</evidence>
<feature type="compositionally biased region" description="Gly residues" evidence="9">
    <location>
        <begin position="51"/>
        <end position="72"/>
    </location>
</feature>
<proteinExistence type="predicted"/>
<name>A0ABR1Q771_9PEZI</name>
<accession>A0ABR1Q771</accession>
<dbReference type="EMBL" id="JAQQWE010000006">
    <property type="protein sequence ID" value="KAK7948298.1"/>
    <property type="molecule type" value="Genomic_DNA"/>
</dbReference>
<keyword evidence="4" id="KW-0653">Protein transport</keyword>
<comment type="subcellular location">
    <subcellularLocation>
        <location evidence="8">Endomembrane system</location>
        <topology evidence="8">Single-pass type IV membrane protein</topology>
    </subcellularLocation>
    <subcellularLocation>
        <location evidence="1">Golgi apparatus membrane</location>
    </subcellularLocation>
</comment>
<comment type="caution">
    <text evidence="12">The sequence shown here is derived from an EMBL/GenBank/DDBJ whole genome shotgun (WGS) entry which is preliminary data.</text>
</comment>
<evidence type="ECO:0000256" key="1">
    <source>
        <dbReference type="ARBA" id="ARBA00004394"/>
    </source>
</evidence>
<evidence type="ECO:0000259" key="11">
    <source>
        <dbReference type="PROSITE" id="PS50192"/>
    </source>
</evidence>
<evidence type="ECO:0000256" key="4">
    <source>
        <dbReference type="ARBA" id="ARBA00022927"/>
    </source>
</evidence>
<evidence type="ECO:0000313" key="13">
    <source>
        <dbReference type="Proteomes" id="UP001391051"/>
    </source>
</evidence>
<feature type="domain" description="T-SNARE coiled-coil homology" evidence="11">
    <location>
        <begin position="99"/>
        <end position="161"/>
    </location>
</feature>
<feature type="transmembrane region" description="Helical" evidence="10">
    <location>
        <begin position="167"/>
        <end position="188"/>
    </location>
</feature>
<keyword evidence="5 10" id="KW-1133">Transmembrane helix</keyword>
<dbReference type="InterPro" id="IPR000727">
    <property type="entry name" value="T_SNARE_dom"/>
</dbReference>
<dbReference type="CDD" id="cd15853">
    <property type="entry name" value="SNARE_Bet1"/>
    <property type="match status" value="1"/>
</dbReference>
<keyword evidence="13" id="KW-1185">Reference proteome</keyword>
<keyword evidence="6" id="KW-0333">Golgi apparatus</keyword>
<evidence type="ECO:0000313" key="12">
    <source>
        <dbReference type="EMBL" id="KAK7948298.1"/>
    </source>
</evidence>
<protein>
    <submittedName>
        <fullName evidence="12">Snare domain-containing protein</fullName>
    </submittedName>
</protein>
<keyword evidence="7 10" id="KW-0472">Membrane</keyword>
<dbReference type="RefSeq" id="XP_066697804.1">
    <property type="nucleotide sequence ID" value="XM_066845406.1"/>
</dbReference>
<keyword evidence="3 10" id="KW-0812">Transmembrane</keyword>
<gene>
    <name evidence="12" type="ORF">PG986_009184</name>
</gene>
<dbReference type="Gene3D" id="1.20.5.110">
    <property type="match status" value="1"/>
</dbReference>
<feature type="compositionally biased region" description="Polar residues" evidence="9">
    <location>
        <begin position="32"/>
        <end position="45"/>
    </location>
</feature>